<dbReference type="Gene3D" id="3.30.70.270">
    <property type="match status" value="1"/>
</dbReference>
<dbReference type="SUPFAM" id="SSF56672">
    <property type="entry name" value="DNA/RNA polymerases"/>
    <property type="match status" value="1"/>
</dbReference>
<dbReference type="InterPro" id="IPR050356">
    <property type="entry name" value="SulA_CellDiv_inhibitor"/>
</dbReference>
<evidence type="ECO:0000256" key="1">
    <source>
        <dbReference type="ARBA" id="ARBA00010945"/>
    </source>
</evidence>
<dbReference type="CDD" id="cd03468">
    <property type="entry name" value="PolY_like"/>
    <property type="match status" value="1"/>
</dbReference>
<dbReference type="PANTHER" id="PTHR35369">
    <property type="entry name" value="BLR3025 PROTEIN-RELATED"/>
    <property type="match status" value="1"/>
</dbReference>
<dbReference type="Pfam" id="PF00817">
    <property type="entry name" value="IMS"/>
    <property type="match status" value="1"/>
</dbReference>
<dbReference type="GO" id="GO:0006281">
    <property type="term" value="P:DNA repair"/>
    <property type="evidence" value="ECO:0007669"/>
    <property type="project" value="InterPro"/>
</dbReference>
<gene>
    <name evidence="4" type="ORF">SAMN02927930_02033</name>
</gene>
<evidence type="ECO:0000259" key="3">
    <source>
        <dbReference type="Pfam" id="PF00817"/>
    </source>
</evidence>
<dbReference type="InterPro" id="IPR043502">
    <property type="entry name" value="DNA/RNA_pol_sf"/>
</dbReference>
<name>A0A1G6E2U0_9GAMM</name>
<dbReference type="PANTHER" id="PTHR35369:SF2">
    <property type="entry name" value="BLR3025 PROTEIN"/>
    <property type="match status" value="1"/>
</dbReference>
<accession>A0A1G6E2U0</accession>
<reference evidence="5" key="1">
    <citation type="submission" date="2016-10" db="EMBL/GenBank/DDBJ databases">
        <authorList>
            <person name="Varghese N."/>
            <person name="Submissions S."/>
        </authorList>
    </citation>
    <scope>NUCLEOTIDE SEQUENCE [LARGE SCALE GENOMIC DNA]</scope>
    <source>
        <strain evidence="5">CGMCC 1.10824</strain>
    </source>
</reference>
<dbReference type="STRING" id="1159017.SAMN02927930_02033"/>
<dbReference type="OrthoDB" id="5298951at2"/>
<keyword evidence="5" id="KW-1185">Reference proteome</keyword>
<evidence type="ECO:0000313" key="4">
    <source>
        <dbReference type="EMBL" id="SDB51754.1"/>
    </source>
</evidence>
<keyword evidence="2" id="KW-0227">DNA damage</keyword>
<protein>
    <submittedName>
        <fullName evidence="4">Protein ImuB</fullName>
    </submittedName>
</protein>
<dbReference type="Proteomes" id="UP000199626">
    <property type="component" value="Unassembled WGS sequence"/>
</dbReference>
<sequence>MNAWLYLHFPHLLLDYQQSLQPPEVAAVPVALIQEQATQRPVIQVNQAALQLGLKVGMAEVVASTLCPQLQLRPYQPEQEERILTQLAQVLYQDIAHLVLAPPHGLMCDIRSILRLHGGYQGVLGCLQHRLQQWPLRYVLSSGNSPLAAQLLALSGQPVVSENVHEVNQALWQLPIEMSGLSAAHISKLRDVGLTTLGAVLQRPRAELGERFGRALLHYLAALTGEVIPPQTPYHPPERFDEKIELVAEAQSWAQLMFPLKRLLQQVEGFLESHQWSTRGLMIRAHHRDGPATQVAVRLVRATWQHSELFQLSQLHLARQQLPQPVLALSIRVLHPEPRQAVAPSLIGKSTSTPDELAGLVSRLQARLGEQKVQQLRTTTDWRPEYQGQLQAWQAMPVTPVVSLQRPYWLLPQAQAITRHEWQLQWGPERIVSGWWQGDSMPRDYYIAIDKEQRQGWIYYCAEGWFLHGWFS</sequence>
<proteinExistence type="inferred from homology"/>
<feature type="domain" description="UmuC" evidence="3">
    <location>
        <begin position="22"/>
        <end position="151"/>
    </location>
</feature>
<dbReference type="RefSeq" id="WP_092593937.1">
    <property type="nucleotide sequence ID" value="NZ_FMXN01000016.1"/>
</dbReference>
<dbReference type="InterPro" id="IPR043128">
    <property type="entry name" value="Rev_trsase/Diguanyl_cyclase"/>
</dbReference>
<comment type="similarity">
    <text evidence="1">Belongs to the DNA polymerase type-Y family.</text>
</comment>
<organism evidence="4 5">
    <name type="scientific">Pseudidiomarina indica</name>
    <dbReference type="NCBI Taxonomy" id="1159017"/>
    <lineage>
        <taxon>Bacteria</taxon>
        <taxon>Pseudomonadati</taxon>
        <taxon>Pseudomonadota</taxon>
        <taxon>Gammaproteobacteria</taxon>
        <taxon>Alteromonadales</taxon>
        <taxon>Idiomarinaceae</taxon>
        <taxon>Pseudidiomarina</taxon>
    </lineage>
</organism>
<dbReference type="Gene3D" id="3.40.1170.60">
    <property type="match status" value="1"/>
</dbReference>
<dbReference type="AlphaFoldDB" id="A0A1G6E2U0"/>
<evidence type="ECO:0000256" key="2">
    <source>
        <dbReference type="ARBA" id="ARBA00022763"/>
    </source>
</evidence>
<dbReference type="EMBL" id="FMXN01000016">
    <property type="protein sequence ID" value="SDB51754.1"/>
    <property type="molecule type" value="Genomic_DNA"/>
</dbReference>
<evidence type="ECO:0000313" key="5">
    <source>
        <dbReference type="Proteomes" id="UP000199626"/>
    </source>
</evidence>
<dbReference type="InterPro" id="IPR001126">
    <property type="entry name" value="UmuC"/>
</dbReference>